<dbReference type="AlphaFoldDB" id="A0A8H7S999"/>
<feature type="compositionally biased region" description="Pro residues" evidence="1">
    <location>
        <begin position="194"/>
        <end position="207"/>
    </location>
</feature>
<feature type="compositionally biased region" description="Low complexity" evidence="1">
    <location>
        <begin position="721"/>
        <end position="733"/>
    </location>
</feature>
<feature type="compositionally biased region" description="Polar residues" evidence="1">
    <location>
        <begin position="89"/>
        <end position="112"/>
    </location>
</feature>
<feature type="compositionally biased region" description="Low complexity" evidence="1">
    <location>
        <begin position="880"/>
        <end position="900"/>
    </location>
</feature>
<feature type="region of interest" description="Disordered" evidence="1">
    <location>
        <begin position="311"/>
        <end position="488"/>
    </location>
</feature>
<protein>
    <submittedName>
        <fullName evidence="2">Uncharacterized protein</fullName>
    </submittedName>
</protein>
<feature type="compositionally biased region" description="Polar residues" evidence="1">
    <location>
        <begin position="316"/>
        <end position="333"/>
    </location>
</feature>
<feature type="compositionally biased region" description="Polar residues" evidence="1">
    <location>
        <begin position="570"/>
        <end position="588"/>
    </location>
</feature>
<dbReference type="Proteomes" id="UP000646827">
    <property type="component" value="Unassembled WGS sequence"/>
</dbReference>
<gene>
    <name evidence="2" type="ORF">INT45_002485</name>
</gene>
<feature type="region of interest" description="Disordered" evidence="1">
    <location>
        <begin position="1"/>
        <end position="28"/>
    </location>
</feature>
<feature type="region of interest" description="Disordered" evidence="1">
    <location>
        <begin position="89"/>
        <end position="211"/>
    </location>
</feature>
<feature type="region of interest" description="Disordered" evidence="1">
    <location>
        <begin position="550"/>
        <end position="593"/>
    </location>
</feature>
<feature type="compositionally biased region" description="Basic residues" evidence="1">
    <location>
        <begin position="444"/>
        <end position="456"/>
    </location>
</feature>
<name>A0A8H7S999_9FUNG</name>
<feature type="compositionally biased region" description="Low complexity" evidence="1">
    <location>
        <begin position="743"/>
        <end position="762"/>
    </location>
</feature>
<feature type="compositionally biased region" description="Polar residues" evidence="1">
    <location>
        <begin position="372"/>
        <end position="382"/>
    </location>
</feature>
<sequence length="1003" mass="111564">MFKYGRKKKQGEDPIVAIEDNDDTIPPIPPPKDIIFSSPTAVALATTTSSTTSTVATTAENNNAYKPLNEIDLPRDFRTSLILTQFNNDQSTNLSTPTTDGSSRLSTLSTLPIPSMPWMTDGTTDSARPTLPNSNSNTTPPLSPTLSSTSETLVRKSSSTRSSNEPWRPPLLVGGGGKQPNKGNDFQDIASGPPIIPRSRTPPPPAIVQPTGLDKEKNRTIFDSDDEESDGDIFFQDFSADRPKSKRVSKKVIKKALDDKSSSLSRFDLSAFANHLHENRLSVMQLRQSNIHLTKEDEKELIQLLEKRKSMAPANTDAQQQQQESAYANSPSNDLLRPPMPERPISKKPSLLLQKLKKSNRSAVEDEDMPTPSISASRSQEQLTERKRRVRKSMSMDEIHRMAAMEDEKTQVSEVPTVPSIQEDPVDKNPFEPSASTPSLAKWSLHKSHSTRKFAVRSHNDNNNNSESIGTTNSTEKAPRAQSARPTVQRSIGLFGSLRQASRSHQPFRGLVRNLSSAGNYYRARHSSANGTVETGGMSRAAMAVMEHDKSKLHDNTTRTTTTMDTKNTSSPSNNDITTSTSLSDPQATTSLSTSTITETLNTQEDNSSSETSGGNLLTQLLAKASKAKRTPITKTVNMNNDNNHLNKLNNNTNSNQRREKTKSRIVRRTIIYVPPDSLNFMKTLQQRDDTTSSAGLMRNKNGPAPPLPPDMVEKMRQLQKSSKATAIAAASSPRHSEDDDNSQQTSRNTMSSSNSGGTSSSKIRHDDNDSSTTTLTTKDEDIDDDFGSVLNYYDDESLYDYYQNRESIMPQLEGLELREMSDGTVEWGIVKKQGNRKSFYVRDEKRVIEEEDEDENEEKIEEQVLALMGLSVENINNNNNSSKYSMSSTLTTNTTASSISPPPVPRRSPRRRIDSAEQHIQQQQQQQQQIDNRRAKHISTIHSRKDASTTDVYFAPQSTLPSLLQMIADSNQDEEQQTKRKKQASVEEQLDEMMRSFQTTNF</sequence>
<feature type="compositionally biased region" description="Basic and acidic residues" evidence="1">
    <location>
        <begin position="394"/>
        <end position="411"/>
    </location>
</feature>
<evidence type="ECO:0000313" key="3">
    <source>
        <dbReference type="Proteomes" id="UP000646827"/>
    </source>
</evidence>
<proteinExistence type="predicted"/>
<feature type="compositionally biased region" description="Low complexity" evidence="1">
    <location>
        <begin position="638"/>
        <end position="656"/>
    </location>
</feature>
<organism evidence="2 3">
    <name type="scientific">Circinella minor</name>
    <dbReference type="NCBI Taxonomy" id="1195481"/>
    <lineage>
        <taxon>Eukaryota</taxon>
        <taxon>Fungi</taxon>
        <taxon>Fungi incertae sedis</taxon>
        <taxon>Mucoromycota</taxon>
        <taxon>Mucoromycotina</taxon>
        <taxon>Mucoromycetes</taxon>
        <taxon>Mucorales</taxon>
        <taxon>Lichtheimiaceae</taxon>
        <taxon>Circinella</taxon>
    </lineage>
</organism>
<feature type="compositionally biased region" description="Polar residues" evidence="1">
    <location>
        <begin position="151"/>
        <end position="165"/>
    </location>
</feature>
<feature type="compositionally biased region" description="Polar residues" evidence="1">
    <location>
        <begin position="461"/>
        <end position="476"/>
    </location>
</feature>
<evidence type="ECO:0000313" key="2">
    <source>
        <dbReference type="EMBL" id="KAG2226019.1"/>
    </source>
</evidence>
<accession>A0A8H7S999</accession>
<feature type="region of interest" description="Disordered" evidence="1">
    <location>
        <begin position="880"/>
        <end position="938"/>
    </location>
</feature>
<feature type="region of interest" description="Disordered" evidence="1">
    <location>
        <begin position="688"/>
        <end position="788"/>
    </location>
</feature>
<reference evidence="2 3" key="1">
    <citation type="submission" date="2020-12" db="EMBL/GenBank/DDBJ databases">
        <title>Metabolic potential, ecology and presence of endohyphal bacteria is reflected in genomic diversity of Mucoromycotina.</title>
        <authorList>
            <person name="Muszewska A."/>
            <person name="Okrasinska A."/>
            <person name="Steczkiewicz K."/>
            <person name="Drgas O."/>
            <person name="Orlowska M."/>
            <person name="Perlinska-Lenart U."/>
            <person name="Aleksandrzak-Piekarczyk T."/>
            <person name="Szatraj K."/>
            <person name="Zielenkiewicz U."/>
            <person name="Pilsyk S."/>
            <person name="Malc E."/>
            <person name="Mieczkowski P."/>
            <person name="Kruszewska J.S."/>
            <person name="Biernat P."/>
            <person name="Pawlowska J."/>
        </authorList>
    </citation>
    <scope>NUCLEOTIDE SEQUENCE [LARGE SCALE GENOMIC DNA]</scope>
    <source>
        <strain evidence="2 3">CBS 142.35</strain>
    </source>
</reference>
<keyword evidence="3" id="KW-1185">Reference proteome</keyword>
<evidence type="ECO:0000256" key="1">
    <source>
        <dbReference type="SAM" id="MobiDB-lite"/>
    </source>
</evidence>
<feature type="region of interest" description="Disordered" evidence="1">
    <location>
        <begin position="626"/>
        <end position="664"/>
    </location>
</feature>
<dbReference type="OrthoDB" id="2401616at2759"/>
<feature type="compositionally biased region" description="Low complexity" evidence="1">
    <location>
        <begin position="558"/>
        <end position="569"/>
    </location>
</feature>
<dbReference type="EMBL" id="JAEPRB010000021">
    <property type="protein sequence ID" value="KAG2226019.1"/>
    <property type="molecule type" value="Genomic_DNA"/>
</dbReference>
<feature type="compositionally biased region" description="Low complexity" evidence="1">
    <location>
        <begin position="129"/>
        <end position="150"/>
    </location>
</feature>
<comment type="caution">
    <text evidence="2">The sequence shown here is derived from an EMBL/GenBank/DDBJ whole genome shotgun (WGS) entry which is preliminary data.</text>
</comment>